<evidence type="ECO:0000256" key="12">
    <source>
        <dbReference type="SAM" id="SignalP"/>
    </source>
</evidence>
<evidence type="ECO:0000256" key="3">
    <source>
        <dbReference type="ARBA" id="ARBA00013177"/>
    </source>
</evidence>
<keyword evidence="16" id="KW-1185">Reference proteome</keyword>
<evidence type="ECO:0000259" key="13">
    <source>
        <dbReference type="PROSITE" id="PS00623"/>
    </source>
</evidence>
<dbReference type="InterPro" id="IPR000172">
    <property type="entry name" value="GMC_OxRdtase_N"/>
</dbReference>
<dbReference type="Pfam" id="PF00732">
    <property type="entry name" value="GMC_oxred_N"/>
    <property type="match status" value="1"/>
</dbReference>
<gene>
    <name evidence="15" type="ORF">D9756_007315</name>
</gene>
<dbReference type="AlphaFoldDB" id="A0A8H5D5R5"/>
<keyword evidence="12" id="KW-0732">Signal</keyword>
<comment type="similarity">
    <text evidence="11">Belongs to the GMC oxidoreductase family.</text>
</comment>
<dbReference type="GO" id="GO:0050660">
    <property type="term" value="F:flavin adenine dinucleotide binding"/>
    <property type="evidence" value="ECO:0007669"/>
    <property type="project" value="InterPro"/>
</dbReference>
<evidence type="ECO:0000256" key="5">
    <source>
        <dbReference type="ARBA" id="ARBA00024699"/>
    </source>
</evidence>
<dbReference type="EC" id="1.1.99.29" evidence="3"/>
<organism evidence="15 16">
    <name type="scientific">Leucocoprinus leucothites</name>
    <dbReference type="NCBI Taxonomy" id="201217"/>
    <lineage>
        <taxon>Eukaryota</taxon>
        <taxon>Fungi</taxon>
        <taxon>Dikarya</taxon>
        <taxon>Basidiomycota</taxon>
        <taxon>Agaricomycotina</taxon>
        <taxon>Agaricomycetes</taxon>
        <taxon>Agaricomycetidae</taxon>
        <taxon>Agaricales</taxon>
        <taxon>Agaricineae</taxon>
        <taxon>Agaricaceae</taxon>
        <taxon>Leucocoprinus</taxon>
    </lineage>
</organism>
<feature type="domain" description="Glucose-methanol-choline oxidoreductase N-terminal" evidence="13">
    <location>
        <begin position="319"/>
        <end position="342"/>
    </location>
</feature>
<keyword evidence="11" id="KW-0274">FAD</keyword>
<dbReference type="PROSITE" id="PS00623">
    <property type="entry name" value="GMC_OXRED_1"/>
    <property type="match status" value="1"/>
</dbReference>
<feature type="chain" id="PRO_5034485055" description="pyranose dehydrogenase (acceptor)" evidence="12">
    <location>
        <begin position="21"/>
        <end position="776"/>
    </location>
</feature>
<dbReference type="PANTHER" id="PTHR47190:SF1">
    <property type="entry name" value="GLUCOSE-METHANOL-CHOLINE OXIDOREDUCTASE N-TERMINAL DOMAIN-CONTAINING PROTEIN"/>
    <property type="match status" value="1"/>
</dbReference>
<evidence type="ECO:0000256" key="1">
    <source>
        <dbReference type="ARBA" id="ARBA00001974"/>
    </source>
</evidence>
<name>A0A8H5D5R5_9AGAR</name>
<evidence type="ECO:0000256" key="8">
    <source>
        <dbReference type="ARBA" id="ARBA00034029"/>
    </source>
</evidence>
<dbReference type="InterPro" id="IPR015920">
    <property type="entry name" value="Cellobiose_DH-like_cyt"/>
</dbReference>
<keyword evidence="4" id="KW-0964">Secreted</keyword>
<evidence type="ECO:0000256" key="4">
    <source>
        <dbReference type="ARBA" id="ARBA00022525"/>
    </source>
</evidence>
<evidence type="ECO:0000256" key="6">
    <source>
        <dbReference type="ARBA" id="ARBA00033986"/>
    </source>
</evidence>
<proteinExistence type="inferred from homology"/>
<dbReference type="OrthoDB" id="413885at2759"/>
<evidence type="ECO:0000256" key="11">
    <source>
        <dbReference type="RuleBase" id="RU003968"/>
    </source>
</evidence>
<dbReference type="InterPro" id="IPR007867">
    <property type="entry name" value="GMC_OxRtase_C"/>
</dbReference>
<dbReference type="Gene3D" id="2.60.40.1210">
    <property type="entry name" value="Cellobiose dehydrogenase, cytochrome domain"/>
    <property type="match status" value="1"/>
</dbReference>
<evidence type="ECO:0000256" key="10">
    <source>
        <dbReference type="ARBA" id="ARBA00034059"/>
    </source>
</evidence>
<comment type="catalytic activity">
    <reaction evidence="10">
        <text>a pyranoside + acceptor = a pyranosid-3,4-diulose + reduced acceptor.</text>
        <dbReference type="EC" id="1.1.99.29"/>
    </reaction>
</comment>
<dbReference type="Pfam" id="PF05199">
    <property type="entry name" value="GMC_oxred_C"/>
    <property type="match status" value="1"/>
</dbReference>
<dbReference type="Pfam" id="PF16010">
    <property type="entry name" value="CDH-cyt"/>
    <property type="match status" value="1"/>
</dbReference>
<dbReference type="EMBL" id="JAACJO010000009">
    <property type="protein sequence ID" value="KAF5354111.1"/>
    <property type="molecule type" value="Genomic_DNA"/>
</dbReference>
<accession>A0A8H5D5R5</accession>
<evidence type="ECO:0000313" key="15">
    <source>
        <dbReference type="EMBL" id="KAF5354111.1"/>
    </source>
</evidence>
<evidence type="ECO:0000313" key="16">
    <source>
        <dbReference type="Proteomes" id="UP000559027"/>
    </source>
</evidence>
<dbReference type="Proteomes" id="UP000559027">
    <property type="component" value="Unassembled WGS sequence"/>
</dbReference>
<comment type="function">
    <text evidence="5">Catalyzes the single-oxidation or sequential double oxidation reaction of carbohydrates primarily at carbon-2 and/or carbon-3 with the concomitant reduction of the flavin. The enzyme exhibits a broad sugar substrate specificity, oxidizing different aldopyranoses to the corresponding C-1, C-2, C-3 or C-1,2, C-2,3 and C-3,4 (di)dehydro sugars with substrate-specific regioselectivity. Accepts only a narrow range of electron acceptors such as substituted benzoquinones and complexed metal ions and reacts extremely slowly with O(2) as acceptor. May play a role in the natural recycling of plant matter by oxidizing all major monosaccharides in lignocellulose and by reducing quinone compounds or reactive radical species generated during lignin depolymerization.</text>
</comment>
<dbReference type="PANTHER" id="PTHR47190">
    <property type="entry name" value="DEHYDROGENASE, PUTATIVE-RELATED"/>
    <property type="match status" value="1"/>
</dbReference>
<feature type="domain" description="Glucose-methanol-choline oxidoreductase N-terminal" evidence="14">
    <location>
        <begin position="488"/>
        <end position="502"/>
    </location>
</feature>
<comment type="catalytic activity">
    <reaction evidence="6">
        <text>pyranose + acceptor = pyranos-2-ulose + reduced acceptor.</text>
        <dbReference type="EC" id="1.1.99.29"/>
    </reaction>
</comment>
<reference evidence="15 16" key="1">
    <citation type="journal article" date="2020" name="ISME J.">
        <title>Uncovering the hidden diversity of litter-decomposition mechanisms in mushroom-forming fungi.</title>
        <authorList>
            <person name="Floudas D."/>
            <person name="Bentzer J."/>
            <person name="Ahren D."/>
            <person name="Johansson T."/>
            <person name="Persson P."/>
            <person name="Tunlid A."/>
        </authorList>
    </citation>
    <scope>NUCLEOTIDE SEQUENCE [LARGE SCALE GENOMIC DNA]</scope>
    <source>
        <strain evidence="15 16">CBS 146.42</strain>
    </source>
</reference>
<feature type="signal peptide" evidence="12">
    <location>
        <begin position="1"/>
        <end position="20"/>
    </location>
</feature>
<dbReference type="GO" id="GO:0005576">
    <property type="term" value="C:extracellular region"/>
    <property type="evidence" value="ECO:0007669"/>
    <property type="project" value="UniProtKB-SubCell"/>
</dbReference>
<dbReference type="SUPFAM" id="SSF54373">
    <property type="entry name" value="FAD-linked reductases, C-terminal domain"/>
    <property type="match status" value="1"/>
</dbReference>
<dbReference type="Gene3D" id="3.50.50.60">
    <property type="entry name" value="FAD/NAD(P)-binding domain"/>
    <property type="match status" value="1"/>
</dbReference>
<dbReference type="PROSITE" id="PS00624">
    <property type="entry name" value="GMC_OXRED_2"/>
    <property type="match status" value="1"/>
</dbReference>
<comment type="caution">
    <text evidence="15">The sequence shown here is derived from an EMBL/GenBank/DDBJ whole genome shotgun (WGS) entry which is preliminary data.</text>
</comment>
<comment type="catalytic activity">
    <reaction evidence="7">
        <text>pyranose + acceptor = pyranos-2,3-diulose + reduced acceptor.</text>
        <dbReference type="EC" id="1.1.99.29"/>
    </reaction>
</comment>
<keyword evidence="11" id="KW-0285">Flavoprotein</keyword>
<protein>
    <recommendedName>
        <fullName evidence="3">pyranose dehydrogenase (acceptor)</fullName>
        <ecNumber evidence="3">1.1.99.29</ecNumber>
    </recommendedName>
</protein>
<evidence type="ECO:0000256" key="9">
    <source>
        <dbReference type="ARBA" id="ARBA00034050"/>
    </source>
</evidence>
<dbReference type="SUPFAM" id="SSF49344">
    <property type="entry name" value="CBD9-like"/>
    <property type="match status" value="1"/>
</dbReference>
<dbReference type="InterPro" id="IPR053208">
    <property type="entry name" value="GMC_Oxidoreductase_CD"/>
</dbReference>
<dbReference type="SUPFAM" id="SSF51905">
    <property type="entry name" value="FAD/NAD(P)-binding domain"/>
    <property type="match status" value="1"/>
</dbReference>
<comment type="catalytic activity">
    <reaction evidence="9">
        <text>a pyranoside + acceptor = a pyranosid-3-ulose + reduced acceptor.</text>
        <dbReference type="EC" id="1.1.99.29"/>
    </reaction>
</comment>
<comment type="subcellular location">
    <subcellularLocation>
        <location evidence="2">Secreted</location>
    </subcellularLocation>
</comment>
<evidence type="ECO:0000256" key="2">
    <source>
        <dbReference type="ARBA" id="ARBA00004613"/>
    </source>
</evidence>
<comment type="catalytic activity">
    <reaction evidence="8">
        <text>pyranose + acceptor = pyranos-3-ulose + reduced acceptor.</text>
        <dbReference type="EC" id="1.1.99.29"/>
    </reaction>
</comment>
<dbReference type="CDD" id="cd09630">
    <property type="entry name" value="CDH_like_cytochrome"/>
    <property type="match status" value="1"/>
</dbReference>
<dbReference type="InterPro" id="IPR036188">
    <property type="entry name" value="FAD/NAD-bd_sf"/>
</dbReference>
<dbReference type="Gene3D" id="3.30.410.10">
    <property type="entry name" value="Cholesterol Oxidase, domain 2"/>
    <property type="match status" value="1"/>
</dbReference>
<comment type="cofactor">
    <cofactor evidence="1">
        <name>FAD</name>
        <dbReference type="ChEBI" id="CHEBI:57692"/>
    </cofactor>
</comment>
<sequence length="776" mass="82644">MRASLRATLGLLPFAGKVLAQVATSYVDPDNGISFVGATEVATGVTVGYVFPPLDSTGSLANEFIGEVVSPIATKWVGVSPIGSMLQALLLVAWPNGGKIVSSARFATDYVQPEMMSGPVLTTLGSSKVNSTHWKWVYRCQNCVTWTIPGGTRSLPVDGAGVAAWSRSSVAVDDPSDPASTFLEHETFGFFGIDWSTAHVSASLYNNWAAGGTGGGTTSGPSSTTTTTGPTVSATPYDYIVVGAGPGGLVAADRLSEAGKKVLLLERGGPSLGETGGWYQSSWLKGTNYTKFDVPGLFESMFGDADPFWWCKDINTFAGCLLGGGTAINGALYWHPPGSDFDTTNGYPQAWANNYATYVNKMTARIPGTDHPSTDGKRYSMEVYDIIGQLLKNQGYTALDINSNPNWKDHVYGYPAYSFIDGKRAGPITTYFATAIKRKNLTYKQYVYVEQVTRNGAQITGVKTNDTSLGPNGMIPLTSKGRVVLSGGSFGTPRILFRSGIGPQDMIDIVKNHPDAGPQLPPSKDYINLPVGYNVLDNPSVNLVFTHPSVDSYDNWANVWLSPRAADATQYKKNRSGILAQSSTRANFWRAYAASDGGTIWMQGTARAGACCFTTAYPYNESNVMTITAYLSTGLRSRGRIGIDAALAARAIDEPWLKDSKDKAVLLRGIKDIVSTIGNVPGLVMISPDNTTTVDAFFNSYPTSSMGSNHWLGSCSMGSSSTNSVVDQNVKVWNTNNLFVIDASIMPGMPMGNPHGAIMAAAEQAVARVLALSGGP</sequence>
<evidence type="ECO:0000259" key="14">
    <source>
        <dbReference type="PROSITE" id="PS00624"/>
    </source>
</evidence>
<evidence type="ECO:0000256" key="7">
    <source>
        <dbReference type="ARBA" id="ARBA00034010"/>
    </source>
</evidence>
<dbReference type="GO" id="GO:0033718">
    <property type="term" value="F:pyranose dehydrogenase (acceptor) activity"/>
    <property type="evidence" value="ECO:0007669"/>
    <property type="project" value="UniProtKB-EC"/>
</dbReference>